<evidence type="ECO:0000259" key="12">
    <source>
        <dbReference type="PROSITE" id="PS50004"/>
    </source>
</evidence>
<dbReference type="Pfam" id="PF00632">
    <property type="entry name" value="HECT"/>
    <property type="match status" value="1"/>
</dbReference>
<dbReference type="UniPathway" id="UPA00143"/>
<dbReference type="PANTHER" id="PTHR11254:SF440">
    <property type="entry name" value="E3 UBIQUITIN-PROTEIN LIGASE NEDD-4"/>
    <property type="match status" value="1"/>
</dbReference>
<gene>
    <name evidence="15" type="ORF">RHTO0S_07e01376g</name>
</gene>
<dbReference type="PANTHER" id="PTHR11254">
    <property type="entry name" value="HECT DOMAIN UBIQUITIN-PROTEIN LIGASE"/>
    <property type="match status" value="1"/>
</dbReference>
<dbReference type="FunFam" id="3.90.1750.10:FF:000079">
    <property type="entry name" value="E3 ubiquitin-protein ligase"/>
    <property type="match status" value="1"/>
</dbReference>
<dbReference type="Pfam" id="PF00397">
    <property type="entry name" value="WW"/>
    <property type="match status" value="2"/>
</dbReference>
<dbReference type="GO" id="GO:0005737">
    <property type="term" value="C:cytoplasm"/>
    <property type="evidence" value="ECO:0007669"/>
    <property type="project" value="UniProtKB-SubCell"/>
</dbReference>
<comment type="subcellular location">
    <subcellularLocation>
        <location evidence="2">Cytoplasm</location>
    </subcellularLocation>
</comment>
<dbReference type="CDD" id="cd00078">
    <property type="entry name" value="HECTc"/>
    <property type="match status" value="1"/>
</dbReference>
<dbReference type="Gene3D" id="3.30.2410.10">
    <property type="entry name" value="Hect, E3 ligase catalytic domain"/>
    <property type="match status" value="1"/>
</dbReference>
<dbReference type="InterPro" id="IPR050409">
    <property type="entry name" value="E3_ubiq-protein_ligase"/>
</dbReference>
<dbReference type="Gene3D" id="3.90.1750.10">
    <property type="entry name" value="Hect, E3 ligase catalytic domains"/>
    <property type="match status" value="1"/>
</dbReference>
<feature type="domain" description="C2" evidence="12">
    <location>
        <begin position="14"/>
        <end position="147"/>
    </location>
</feature>
<evidence type="ECO:0000256" key="6">
    <source>
        <dbReference type="ARBA" id="ARBA00022737"/>
    </source>
</evidence>
<dbReference type="CDD" id="cd00201">
    <property type="entry name" value="WW"/>
    <property type="match status" value="2"/>
</dbReference>
<keyword evidence="5 8" id="KW-0808">Transferase</keyword>
<dbReference type="FunFam" id="3.30.2410.10:FF:000001">
    <property type="entry name" value="E3 ubiquitin-protein ligase NEDD4-like"/>
    <property type="match status" value="1"/>
</dbReference>
<dbReference type="EMBL" id="LK052942">
    <property type="protein sequence ID" value="CDR42569.1"/>
    <property type="molecule type" value="Genomic_DNA"/>
</dbReference>
<evidence type="ECO:0000256" key="1">
    <source>
        <dbReference type="ARBA" id="ARBA00000885"/>
    </source>
</evidence>
<dbReference type="SMART" id="SM00456">
    <property type="entry name" value="WW"/>
    <property type="match status" value="2"/>
</dbReference>
<keyword evidence="6" id="KW-0677">Repeat</keyword>
<dbReference type="GO" id="GO:0016567">
    <property type="term" value="P:protein ubiquitination"/>
    <property type="evidence" value="ECO:0007669"/>
    <property type="project" value="UniProtKB-UniPathway"/>
</dbReference>
<evidence type="ECO:0000313" key="15">
    <source>
        <dbReference type="EMBL" id="CDR42569.1"/>
    </source>
</evidence>
<feature type="domain" description="WW" evidence="13">
    <location>
        <begin position="338"/>
        <end position="371"/>
    </location>
</feature>
<protein>
    <recommendedName>
        <fullName evidence="8">E3 ubiquitin-protein ligase</fullName>
        <ecNumber evidence="8">2.3.2.26</ecNumber>
    </recommendedName>
</protein>
<feature type="region of interest" description="Disordered" evidence="11">
    <location>
        <begin position="329"/>
        <end position="384"/>
    </location>
</feature>
<dbReference type="GO" id="GO:0061630">
    <property type="term" value="F:ubiquitin protein ligase activity"/>
    <property type="evidence" value="ECO:0007669"/>
    <property type="project" value="UniProtKB-EC"/>
</dbReference>
<evidence type="ECO:0000256" key="3">
    <source>
        <dbReference type="ARBA" id="ARBA00004906"/>
    </source>
</evidence>
<keyword evidence="4" id="KW-0963">Cytoplasm</keyword>
<reference evidence="15" key="1">
    <citation type="journal article" date="2014" name="Genome Announc.">
        <title>Draft genome sequence of Rhodosporidium toruloides CECT1137, an oleaginous yeast of biotechnological interest.</title>
        <authorList>
            <person name="Morin N."/>
            <person name="Calcas X."/>
            <person name="Devillers H."/>
            <person name="Durrens P."/>
            <person name="Sherman D.J."/>
            <person name="Nicaud J.-M."/>
            <person name="Neuveglise C."/>
        </authorList>
    </citation>
    <scope>NUCLEOTIDE SEQUENCE</scope>
    <source>
        <strain evidence="15">CECT1137</strain>
    </source>
</reference>
<feature type="region of interest" description="Disordered" evidence="11">
    <location>
        <begin position="406"/>
        <end position="513"/>
    </location>
</feature>
<name>A0A061AYH2_RHOTO</name>
<dbReference type="FunFam" id="3.30.2160.10:FF:000001">
    <property type="entry name" value="E3 ubiquitin-protein ligase NEDD4-like"/>
    <property type="match status" value="1"/>
</dbReference>
<feature type="compositionally biased region" description="Basic and acidic residues" evidence="11">
    <location>
        <begin position="491"/>
        <end position="502"/>
    </location>
</feature>
<dbReference type="InterPro" id="IPR001202">
    <property type="entry name" value="WW_dom"/>
</dbReference>
<comment type="catalytic activity">
    <reaction evidence="1 8">
        <text>S-ubiquitinyl-[E2 ubiquitin-conjugating enzyme]-L-cysteine + [acceptor protein]-L-lysine = [E2 ubiquitin-conjugating enzyme]-L-cysteine + N(6)-ubiquitinyl-[acceptor protein]-L-lysine.</text>
        <dbReference type="EC" id="2.3.2.26"/>
    </reaction>
</comment>
<dbReference type="PROSITE" id="PS50004">
    <property type="entry name" value="C2"/>
    <property type="match status" value="1"/>
</dbReference>
<sequence>MEGAGGPAGSVDGQTGSSRSVILVPAPHTRPLTTQQALNAADDLIKREVFQLPSPFPLLLLYSASTRPTTSAQPFETHEGPTAQSTVSPYWGNKASWDVEVEKGTWARIRVHDRSKWNKRGQGYLGEVTLGNLWELLPETHPGELTLTRELEKGAGNVAVSGSLVLLLEAFGAPRTSPVQPGNPPLSAVASPQNPHLAPVGAIPVTSSGFIQPSLHQPTQLSAPAHPAYIAAIPPVHVTHPTLSAASSNRPRAYAQPRPFPLASTLNADAAAASATTVHRRMTLAEHRRGAAAVSAVDEALGTDLAPPTPSSEVLDDPLAQLSVLTSARPTSQADPLGPLPEGWEARTAPNGKTYFVDHRERKTTWHDPRKAAQRARARAEREARRQAAMAAVAAAAGEGAVVAGSGEVSTTGTPSTSAPTPEQPAAPSSATSAVPPSSSASATTSTAIAESPATPADNAALEVSDEQLGPIPSGWERRTTPSGRAYFVDHNTKTTTWDDPRVPSLNPESDKGKRDFRRKLVYFRSQPALRPPPATGGCRLIVRRANLFEDAFGEVMKYSPEDLKKRLMVTFKGEEGVDFGGVSREFFFLLSHAVFDPSYCLFEPTEKTSYTLQIHPNSGINPEHLDYFTFVGRAVGMAIFHRRFLDAHFATSIYKACLDRPIGLEDMATIDAQLWQSLTWMAENDITDVLDLDFTSQYESFGTLETCELMPDGANVPVTEENKHEYIRLLCEHRLKGRVEAQLEALKRGLGEIVPLKELRVFDEKELELLIGGVETIDVQDWEAHTDYRGYTATDQVVRWFWQAVKSWPAEKRSRLLQFSTGTSRTPPNGFRDLQGSDGPRRFTIEKAVGGGKGALPKSHTCFNRIDLPPYESLEILESKLLFALEEGASGFHVE</sequence>
<evidence type="ECO:0000256" key="5">
    <source>
        <dbReference type="ARBA" id="ARBA00022679"/>
    </source>
</evidence>
<feature type="domain" description="HECT" evidence="14">
    <location>
        <begin position="560"/>
        <end position="896"/>
    </location>
</feature>
<evidence type="ECO:0000256" key="9">
    <source>
        <dbReference type="PIRSR" id="PIRSR001569-1"/>
    </source>
</evidence>
<feature type="compositionally biased region" description="Basic and acidic residues" evidence="11">
    <location>
        <begin position="356"/>
        <end position="371"/>
    </location>
</feature>
<evidence type="ECO:0000256" key="10">
    <source>
        <dbReference type="PROSITE-ProRule" id="PRU00104"/>
    </source>
</evidence>
<feature type="active site" description="Glycyl thioester intermediate" evidence="9 10">
    <location>
        <position position="863"/>
    </location>
</feature>
<dbReference type="Gene3D" id="3.30.2160.10">
    <property type="entry name" value="Hect, E3 ligase catalytic domain"/>
    <property type="match status" value="1"/>
</dbReference>
<evidence type="ECO:0000256" key="2">
    <source>
        <dbReference type="ARBA" id="ARBA00004496"/>
    </source>
</evidence>
<dbReference type="SUPFAM" id="SSF51045">
    <property type="entry name" value="WW domain"/>
    <property type="match status" value="2"/>
</dbReference>
<evidence type="ECO:0000259" key="13">
    <source>
        <dbReference type="PROSITE" id="PS50020"/>
    </source>
</evidence>
<evidence type="ECO:0000256" key="4">
    <source>
        <dbReference type="ARBA" id="ARBA00022490"/>
    </source>
</evidence>
<dbReference type="GO" id="GO:0006511">
    <property type="term" value="P:ubiquitin-dependent protein catabolic process"/>
    <property type="evidence" value="ECO:0007669"/>
    <property type="project" value="InterPro"/>
</dbReference>
<dbReference type="AlphaFoldDB" id="A0A061AYH2"/>
<evidence type="ECO:0000256" key="8">
    <source>
        <dbReference type="PIRNR" id="PIRNR001569"/>
    </source>
</evidence>
<dbReference type="OrthoDB" id="8068875at2759"/>
<dbReference type="PROSITE" id="PS50237">
    <property type="entry name" value="HECT"/>
    <property type="match status" value="1"/>
</dbReference>
<evidence type="ECO:0000256" key="11">
    <source>
        <dbReference type="SAM" id="MobiDB-lite"/>
    </source>
</evidence>
<dbReference type="InterPro" id="IPR000569">
    <property type="entry name" value="HECT_dom"/>
</dbReference>
<dbReference type="InterPro" id="IPR035892">
    <property type="entry name" value="C2_domain_sf"/>
</dbReference>
<dbReference type="Gene3D" id="2.60.40.150">
    <property type="entry name" value="C2 domain"/>
    <property type="match status" value="1"/>
</dbReference>
<dbReference type="FunFam" id="2.20.70.10:FF:000017">
    <property type="entry name" value="E3 ubiquitin-protein ligase"/>
    <property type="match status" value="2"/>
</dbReference>
<feature type="domain" description="WW" evidence="13">
    <location>
        <begin position="470"/>
        <end position="503"/>
    </location>
</feature>
<evidence type="ECO:0000256" key="7">
    <source>
        <dbReference type="ARBA" id="ARBA00022786"/>
    </source>
</evidence>
<organism evidence="15">
    <name type="scientific">Rhodotorula toruloides</name>
    <name type="common">Yeast</name>
    <name type="synonym">Rhodosporidium toruloides</name>
    <dbReference type="NCBI Taxonomy" id="5286"/>
    <lineage>
        <taxon>Eukaryota</taxon>
        <taxon>Fungi</taxon>
        <taxon>Dikarya</taxon>
        <taxon>Basidiomycota</taxon>
        <taxon>Pucciniomycotina</taxon>
        <taxon>Microbotryomycetes</taxon>
        <taxon>Sporidiobolales</taxon>
        <taxon>Sporidiobolaceae</taxon>
        <taxon>Rhodotorula</taxon>
    </lineage>
</organism>
<dbReference type="InterPro" id="IPR035983">
    <property type="entry name" value="Hect_E3_ubiquitin_ligase"/>
</dbReference>
<dbReference type="SMART" id="SM00119">
    <property type="entry name" value="HECTc"/>
    <property type="match status" value="1"/>
</dbReference>
<dbReference type="InterPro" id="IPR000008">
    <property type="entry name" value="C2_dom"/>
</dbReference>
<dbReference type="InterPro" id="IPR036020">
    <property type="entry name" value="WW_dom_sf"/>
</dbReference>
<dbReference type="SUPFAM" id="SSF56204">
    <property type="entry name" value="Hect, E3 ligase catalytic domain"/>
    <property type="match status" value="1"/>
</dbReference>
<accession>A0A061AYH2</accession>
<keyword evidence="7 8" id="KW-0833">Ubl conjugation pathway</keyword>
<dbReference type="EC" id="2.3.2.26" evidence="8"/>
<comment type="pathway">
    <text evidence="3 8">Protein modification; protein ubiquitination.</text>
</comment>
<evidence type="ECO:0000259" key="14">
    <source>
        <dbReference type="PROSITE" id="PS50237"/>
    </source>
</evidence>
<dbReference type="InterPro" id="IPR024928">
    <property type="entry name" value="E3_ub_ligase_SMURF1"/>
</dbReference>
<proteinExistence type="predicted"/>
<dbReference type="PROSITE" id="PS50020">
    <property type="entry name" value="WW_DOMAIN_2"/>
    <property type="match status" value="2"/>
</dbReference>
<feature type="compositionally biased region" description="Low complexity" evidence="11">
    <location>
        <begin position="406"/>
        <end position="457"/>
    </location>
</feature>
<feature type="region of interest" description="Disordered" evidence="11">
    <location>
        <begin position="70"/>
        <end position="89"/>
    </location>
</feature>
<dbReference type="Gene3D" id="2.20.70.10">
    <property type="match status" value="1"/>
</dbReference>
<dbReference type="PIRSF" id="PIRSF001569">
    <property type="entry name" value="E3_ub_ligase_SMURF1"/>
    <property type="match status" value="1"/>
</dbReference>
<dbReference type="PROSITE" id="PS01159">
    <property type="entry name" value="WW_DOMAIN_1"/>
    <property type="match status" value="2"/>
</dbReference>